<evidence type="ECO:0000313" key="1">
    <source>
        <dbReference type="EMBL" id="EIJ64944.1"/>
    </source>
</evidence>
<evidence type="ECO:0000313" key="2">
    <source>
        <dbReference type="Proteomes" id="UP000003423"/>
    </source>
</evidence>
<name>I3CZQ1_9ARCH</name>
<dbReference type="PANTHER" id="PTHR43223">
    <property type="entry name" value="ALKYL/ARYL-SULFATASE"/>
    <property type="match status" value="1"/>
</dbReference>
<dbReference type="PATRIC" id="fig|859350.6.peg.1970"/>
<gene>
    <name evidence="1" type="ORF">BD31_I0874</name>
</gene>
<protein>
    <submittedName>
        <fullName evidence="1">Uncharacterized protein</fullName>
    </submittedName>
</protein>
<proteinExistence type="predicted"/>
<dbReference type="InterPro" id="IPR052195">
    <property type="entry name" value="Bact_Alkyl/Aryl-Sulfatase"/>
</dbReference>
<dbReference type="InterPro" id="IPR036866">
    <property type="entry name" value="RibonucZ/Hydroxyglut_hydro"/>
</dbReference>
<dbReference type="Proteomes" id="UP000003423">
    <property type="component" value="Unassembled WGS sequence"/>
</dbReference>
<dbReference type="AlphaFoldDB" id="I3CZQ1"/>
<sequence length="391" mass="43914">MPFCNMIISKFLVLPLFFALIISGTATFSFGAVNTEAQEDIMAGCRSEQSLVFRFAYKDYVCLDPPTAERWEKLGLAEIIQNATKINQNERDDSDTVYYGAPPPAPQAKHIDMSDDSECRSGYTLVHRLSYDDLYCISSSTAKLWERLGLAEIIITDQIENDFNVKSSEDNDNDSLNKMETNSQDIESLEEVPDDVLSLEEVPDEELNISSNSQESNIPKPLKIFTLYDRILVAIGNDGKNSVLIEGDTGLIVIDTLSSYEESKKFLETVRLKTDKPINIIVYTTITPEQVSASRAYIEEGDGSVGIVINESLVDYYNDVYGLDVVPTHTYESELSLDISNVKMNLFLDEGEFSDQTYVYFPDENVLLIGDSVNGIHPFLLHLDYLENLLD</sequence>
<dbReference type="Gene3D" id="3.60.15.10">
    <property type="entry name" value="Ribonuclease Z/Hydroxyacylglutathione hydrolase-like"/>
    <property type="match status" value="1"/>
</dbReference>
<dbReference type="EMBL" id="AEXL02000168">
    <property type="protein sequence ID" value="EIJ64944.1"/>
    <property type="molecule type" value="Genomic_DNA"/>
</dbReference>
<organism evidence="1 2">
    <name type="scientific">Candidatus Nitrosopumilus salarius BD31</name>
    <dbReference type="NCBI Taxonomy" id="859350"/>
    <lineage>
        <taxon>Archaea</taxon>
        <taxon>Nitrososphaerota</taxon>
        <taxon>Nitrososphaeria</taxon>
        <taxon>Nitrosopumilales</taxon>
        <taxon>Nitrosopumilaceae</taxon>
        <taxon>Nitrosopumilus</taxon>
    </lineage>
</organism>
<reference evidence="1 2" key="1">
    <citation type="journal article" date="2012" name="J. Bacteriol.">
        <title>Genome sequence of "Candidatus Nitrosopumilus salaria" BD31, an ammonia-oxidizing archaeon from the San Francisco Bay estuary.</title>
        <authorList>
            <person name="Mosier A.C."/>
            <person name="Allen E.E."/>
            <person name="Kim M."/>
            <person name="Ferriera S."/>
            <person name="Francis C.A."/>
        </authorList>
    </citation>
    <scope>NUCLEOTIDE SEQUENCE [LARGE SCALE GENOMIC DNA]</scope>
    <source>
        <strain evidence="1 2">BD31</strain>
    </source>
</reference>
<accession>I3CZQ1</accession>
<dbReference type="SUPFAM" id="SSF56281">
    <property type="entry name" value="Metallo-hydrolase/oxidoreductase"/>
    <property type="match status" value="1"/>
</dbReference>
<keyword evidence="2" id="KW-1185">Reference proteome</keyword>
<comment type="caution">
    <text evidence="1">The sequence shown here is derived from an EMBL/GenBank/DDBJ whole genome shotgun (WGS) entry which is preliminary data.</text>
</comment>